<dbReference type="SUPFAM" id="SSF69796">
    <property type="entry name" value="Thymidylate synthase-complementing protein Thy1"/>
    <property type="match status" value="1"/>
</dbReference>
<dbReference type="InterPro" id="IPR003669">
    <property type="entry name" value="Thymidylate_synthase_ThyX"/>
</dbReference>
<evidence type="ECO:0000256" key="1">
    <source>
        <dbReference type="NCBIfam" id="TIGR02170"/>
    </source>
</evidence>
<evidence type="ECO:0000313" key="3">
    <source>
        <dbReference type="Proteomes" id="UP000177507"/>
    </source>
</evidence>
<accession>A0A1F8EWR3</accession>
<dbReference type="InterPro" id="IPR036098">
    <property type="entry name" value="Thymidylate_synthase_ThyX_sf"/>
</dbReference>
<dbReference type="EMBL" id="MGJI01000020">
    <property type="protein sequence ID" value="OGN04479.1"/>
    <property type="molecule type" value="Genomic_DNA"/>
</dbReference>
<gene>
    <name evidence="2" type="ORF">A2831_02895</name>
</gene>
<protein>
    <recommendedName>
        <fullName evidence="1">FAD-dependent thymidylate synthase</fullName>
        <ecNumber evidence="1">2.1.1.148</ecNumber>
    </recommendedName>
</protein>
<dbReference type="NCBIfam" id="TIGR02170">
    <property type="entry name" value="thyX"/>
    <property type="match status" value="1"/>
</dbReference>
<dbReference type="GO" id="GO:0004799">
    <property type="term" value="F:thymidylate synthase activity"/>
    <property type="evidence" value="ECO:0007669"/>
    <property type="project" value="TreeGrafter"/>
</dbReference>
<name>A0A1F8EWR3_9BACT</name>
<dbReference type="GO" id="GO:0070402">
    <property type="term" value="F:NADPH binding"/>
    <property type="evidence" value="ECO:0007669"/>
    <property type="project" value="TreeGrafter"/>
</dbReference>
<dbReference type="GO" id="GO:0050797">
    <property type="term" value="F:thymidylate synthase (FAD) activity"/>
    <property type="evidence" value="ECO:0007669"/>
    <property type="project" value="UniProtKB-UniRule"/>
</dbReference>
<dbReference type="EC" id="2.1.1.148" evidence="1"/>
<dbReference type="GO" id="GO:0006231">
    <property type="term" value="P:dTMP biosynthetic process"/>
    <property type="evidence" value="ECO:0007669"/>
    <property type="project" value="UniProtKB-UniRule"/>
</dbReference>
<dbReference type="STRING" id="1802668.A2831_02895"/>
<dbReference type="Gene3D" id="3.30.1360.170">
    <property type="match status" value="1"/>
</dbReference>
<sequence>MGKFVEPKVYWVGYQEMNDAEVLRYLNDSGNNEFLQSILEARKAGLKNAEILCSMFAKLCYKSLTLGKNANISRVRDIMDNIRGCFDVGHGSVFEHVGFNFIAADCSRVFTHELVRHRVGTAFSQNSGRYILLEDINIVFDPILDPIRQLCTEKQRADELWYAKAVEEIGLKNMTNFDRKKKITSALRRFAPNGQSNEIAFTLNLRTLRHTVMVRTARHAEWEIRQVFGQVYFLLKDEYPMIFHGAKEQLIDGLIEVSGMKLQPYEKTAEDLLKELTDDQLEQELVRRKKIE</sequence>
<comment type="caution">
    <text evidence="2">The sequence shown here is derived from an EMBL/GenBank/DDBJ whole genome shotgun (WGS) entry which is preliminary data.</text>
</comment>
<dbReference type="Pfam" id="PF02511">
    <property type="entry name" value="Thy1"/>
    <property type="match status" value="1"/>
</dbReference>
<dbReference type="PANTHER" id="PTHR34934">
    <property type="entry name" value="FLAVIN-DEPENDENT THYMIDYLATE SYNTHASE"/>
    <property type="match status" value="1"/>
</dbReference>
<proteinExistence type="predicted"/>
<evidence type="ECO:0000313" key="2">
    <source>
        <dbReference type="EMBL" id="OGN04479.1"/>
    </source>
</evidence>
<dbReference type="PANTHER" id="PTHR34934:SF1">
    <property type="entry name" value="FLAVIN-DEPENDENT THYMIDYLATE SYNTHASE"/>
    <property type="match status" value="1"/>
</dbReference>
<dbReference type="AlphaFoldDB" id="A0A1F8EWR3"/>
<reference evidence="2 3" key="1">
    <citation type="journal article" date="2016" name="Nat. Commun.">
        <title>Thousands of microbial genomes shed light on interconnected biogeochemical processes in an aquifer system.</title>
        <authorList>
            <person name="Anantharaman K."/>
            <person name="Brown C.T."/>
            <person name="Hug L.A."/>
            <person name="Sharon I."/>
            <person name="Castelle C.J."/>
            <person name="Probst A.J."/>
            <person name="Thomas B.C."/>
            <person name="Singh A."/>
            <person name="Wilkins M.J."/>
            <person name="Karaoz U."/>
            <person name="Brodie E.L."/>
            <person name="Williams K.H."/>
            <person name="Hubbard S.S."/>
            <person name="Banfield J.F."/>
        </authorList>
    </citation>
    <scope>NUCLEOTIDE SEQUENCE [LARGE SCALE GENOMIC DNA]</scope>
</reference>
<dbReference type="Proteomes" id="UP000177507">
    <property type="component" value="Unassembled WGS sequence"/>
</dbReference>
<organism evidence="2 3">
    <name type="scientific">Candidatus Yanofskybacteria bacterium RIFCSPHIGHO2_01_FULL_44_17</name>
    <dbReference type="NCBI Taxonomy" id="1802668"/>
    <lineage>
        <taxon>Bacteria</taxon>
        <taxon>Candidatus Yanofskyibacteriota</taxon>
    </lineage>
</organism>
<dbReference type="PROSITE" id="PS51331">
    <property type="entry name" value="THYX"/>
    <property type="match status" value="1"/>
</dbReference>
<dbReference type="GO" id="GO:0050660">
    <property type="term" value="F:flavin adenine dinucleotide binding"/>
    <property type="evidence" value="ECO:0007669"/>
    <property type="project" value="UniProtKB-UniRule"/>
</dbReference>
<dbReference type="CDD" id="cd20175">
    <property type="entry name" value="ThyX"/>
    <property type="match status" value="1"/>
</dbReference>